<proteinExistence type="predicted"/>
<dbReference type="EMBL" id="JADPMR010000004">
    <property type="protein sequence ID" value="MBF9002316.1"/>
    <property type="molecule type" value="Genomic_DNA"/>
</dbReference>
<reference evidence="2 3" key="1">
    <citation type="submission" date="2020-11" db="EMBL/GenBank/DDBJ databases">
        <title>Vibrio nitrifigilis sp. nov., a marine nitrogen-fixing bacterium isolated from the lagoon sediment of an islet inside an atoll.</title>
        <authorList>
            <person name="Wang L.-T."/>
            <person name="Shieh W.Y."/>
        </authorList>
    </citation>
    <scope>NUCLEOTIDE SEQUENCE [LARGE SCALE GENOMIC DNA]</scope>
    <source>
        <strain evidence="2 3">NFV-1</strain>
    </source>
</reference>
<name>A0ABS0GIQ5_9VIBR</name>
<evidence type="ECO:0000256" key="1">
    <source>
        <dbReference type="SAM" id="SignalP"/>
    </source>
</evidence>
<protein>
    <submittedName>
        <fullName evidence="2">Uncharacterized protein</fullName>
    </submittedName>
</protein>
<feature type="chain" id="PRO_5045990884" evidence="1">
    <location>
        <begin position="24"/>
        <end position="154"/>
    </location>
</feature>
<evidence type="ECO:0000313" key="2">
    <source>
        <dbReference type="EMBL" id="MBF9002316.1"/>
    </source>
</evidence>
<dbReference type="Proteomes" id="UP000597206">
    <property type="component" value="Unassembled WGS sequence"/>
</dbReference>
<comment type="caution">
    <text evidence="2">The sequence shown here is derived from an EMBL/GenBank/DDBJ whole genome shotgun (WGS) entry which is preliminary data.</text>
</comment>
<dbReference type="RefSeq" id="WP_196124248.1">
    <property type="nucleotide sequence ID" value="NZ_JADPMR010000004.1"/>
</dbReference>
<feature type="signal peptide" evidence="1">
    <location>
        <begin position="1"/>
        <end position="23"/>
    </location>
</feature>
<sequence>MRKTSVFIIIASTIFSVFNFAHSSELNSIYINKYLNINQYFSSKNYAYNLSYQAKGKWDKGKGFTVRIDNNEQLFIDSCPTLIKSFESGYQTSNLEQKNSYRTIYTQCKAINVIVSDSENARKSYLKRFHLNLNNIKNLPAVTAFVISNEQAKP</sequence>
<keyword evidence="3" id="KW-1185">Reference proteome</keyword>
<evidence type="ECO:0000313" key="3">
    <source>
        <dbReference type="Proteomes" id="UP000597206"/>
    </source>
</evidence>
<accession>A0ABS0GIQ5</accession>
<gene>
    <name evidence="2" type="ORF">I1A42_17745</name>
</gene>
<organism evidence="2 3">
    <name type="scientific">Vibrio nitrifigilis</name>
    <dbReference type="NCBI Taxonomy" id="2789781"/>
    <lineage>
        <taxon>Bacteria</taxon>
        <taxon>Pseudomonadati</taxon>
        <taxon>Pseudomonadota</taxon>
        <taxon>Gammaproteobacteria</taxon>
        <taxon>Vibrionales</taxon>
        <taxon>Vibrionaceae</taxon>
        <taxon>Vibrio</taxon>
    </lineage>
</organism>
<keyword evidence="1" id="KW-0732">Signal</keyword>